<accession>J3NPG2</accession>
<dbReference type="AlphaFoldDB" id="J3NPG2"/>
<protein>
    <submittedName>
        <fullName evidence="1 2">Uncharacterized protein</fullName>
    </submittedName>
</protein>
<dbReference type="GeneID" id="20343628"/>
<proteinExistence type="predicted"/>
<name>J3NPG2_GAET3</name>
<sequence length="83" mass="8955">MSSCCTLLIGTYRARLKCSVAPSSQLHNLVAPELHICLSEYLVFGSCRKSNQSSAADSTGIASYSPMPRTTNMWKMGALVRVG</sequence>
<gene>
    <name evidence="2" type="primary">20343628</name>
    <name evidence="1" type="ORF">GGTG_03170</name>
</gene>
<organism evidence="1">
    <name type="scientific">Gaeumannomyces tritici (strain R3-111a-1)</name>
    <name type="common">Wheat and barley take-all root rot fungus</name>
    <name type="synonym">Gaeumannomyces graminis var. tritici</name>
    <dbReference type="NCBI Taxonomy" id="644352"/>
    <lineage>
        <taxon>Eukaryota</taxon>
        <taxon>Fungi</taxon>
        <taxon>Dikarya</taxon>
        <taxon>Ascomycota</taxon>
        <taxon>Pezizomycotina</taxon>
        <taxon>Sordariomycetes</taxon>
        <taxon>Sordariomycetidae</taxon>
        <taxon>Magnaporthales</taxon>
        <taxon>Magnaporthaceae</taxon>
        <taxon>Gaeumannomyces</taxon>
    </lineage>
</organism>
<reference evidence="3" key="1">
    <citation type="submission" date="2010-07" db="EMBL/GenBank/DDBJ databases">
        <title>The genome sequence of Gaeumannomyces graminis var. tritici strain R3-111a-1.</title>
        <authorList>
            <consortium name="The Broad Institute Genome Sequencing Platform"/>
            <person name="Ma L.-J."/>
            <person name="Dead R."/>
            <person name="Young S."/>
            <person name="Zeng Q."/>
            <person name="Koehrsen M."/>
            <person name="Alvarado L."/>
            <person name="Berlin A."/>
            <person name="Chapman S.B."/>
            <person name="Chen Z."/>
            <person name="Freedman E."/>
            <person name="Gellesch M."/>
            <person name="Goldberg J."/>
            <person name="Griggs A."/>
            <person name="Gujja S."/>
            <person name="Heilman E.R."/>
            <person name="Heiman D."/>
            <person name="Hepburn T."/>
            <person name="Howarth C."/>
            <person name="Jen D."/>
            <person name="Larson L."/>
            <person name="Mehta T."/>
            <person name="Neiman D."/>
            <person name="Pearson M."/>
            <person name="Roberts A."/>
            <person name="Saif S."/>
            <person name="Shea T."/>
            <person name="Shenoy N."/>
            <person name="Sisk P."/>
            <person name="Stolte C."/>
            <person name="Sykes S."/>
            <person name="Walk T."/>
            <person name="White J."/>
            <person name="Yandava C."/>
            <person name="Haas B."/>
            <person name="Nusbaum C."/>
            <person name="Birren B."/>
        </authorList>
    </citation>
    <scope>NUCLEOTIDE SEQUENCE [LARGE SCALE GENOMIC DNA]</scope>
    <source>
        <strain evidence="3">R3-111a-1</strain>
    </source>
</reference>
<dbReference type="EMBL" id="GL385396">
    <property type="protein sequence ID" value="EJT78067.1"/>
    <property type="molecule type" value="Genomic_DNA"/>
</dbReference>
<dbReference type="RefSeq" id="XP_009219212.1">
    <property type="nucleotide sequence ID" value="XM_009220948.1"/>
</dbReference>
<dbReference type="Proteomes" id="UP000006039">
    <property type="component" value="Unassembled WGS sequence"/>
</dbReference>
<dbReference type="EnsemblFungi" id="EJT78067">
    <property type="protein sequence ID" value="EJT78067"/>
    <property type="gene ID" value="GGTG_03170"/>
</dbReference>
<reference evidence="2" key="5">
    <citation type="submission" date="2018-04" db="UniProtKB">
        <authorList>
            <consortium name="EnsemblFungi"/>
        </authorList>
    </citation>
    <scope>IDENTIFICATION</scope>
    <source>
        <strain evidence="2">R3-111a-1</strain>
    </source>
</reference>
<dbReference type="VEuPathDB" id="FungiDB:GGTG_03170"/>
<keyword evidence="3" id="KW-1185">Reference proteome</keyword>
<reference evidence="1" key="2">
    <citation type="submission" date="2010-07" db="EMBL/GenBank/DDBJ databases">
        <authorList>
            <consortium name="The Broad Institute Genome Sequencing Platform"/>
            <consortium name="Broad Institute Genome Sequencing Center for Infectious Disease"/>
            <person name="Ma L.-J."/>
            <person name="Dead R."/>
            <person name="Young S."/>
            <person name="Zeng Q."/>
            <person name="Koehrsen M."/>
            <person name="Alvarado L."/>
            <person name="Berlin A."/>
            <person name="Chapman S.B."/>
            <person name="Chen Z."/>
            <person name="Freedman E."/>
            <person name="Gellesch M."/>
            <person name="Goldberg J."/>
            <person name="Griggs A."/>
            <person name="Gujja S."/>
            <person name="Heilman E.R."/>
            <person name="Heiman D."/>
            <person name="Hepburn T."/>
            <person name="Howarth C."/>
            <person name="Jen D."/>
            <person name="Larson L."/>
            <person name="Mehta T."/>
            <person name="Neiman D."/>
            <person name="Pearson M."/>
            <person name="Roberts A."/>
            <person name="Saif S."/>
            <person name="Shea T."/>
            <person name="Shenoy N."/>
            <person name="Sisk P."/>
            <person name="Stolte C."/>
            <person name="Sykes S."/>
            <person name="Walk T."/>
            <person name="White J."/>
            <person name="Yandava C."/>
            <person name="Haas B."/>
            <person name="Nusbaum C."/>
            <person name="Birren B."/>
        </authorList>
    </citation>
    <scope>NUCLEOTIDE SEQUENCE</scope>
    <source>
        <strain evidence="1">R3-111a-1</strain>
    </source>
</reference>
<reference evidence="2" key="4">
    <citation type="journal article" date="2015" name="G3 (Bethesda)">
        <title>Genome sequences of three phytopathogenic species of the Magnaporthaceae family of fungi.</title>
        <authorList>
            <person name="Okagaki L.H."/>
            <person name="Nunes C.C."/>
            <person name="Sailsbery J."/>
            <person name="Clay B."/>
            <person name="Brown D."/>
            <person name="John T."/>
            <person name="Oh Y."/>
            <person name="Young N."/>
            <person name="Fitzgerald M."/>
            <person name="Haas B.J."/>
            <person name="Zeng Q."/>
            <person name="Young S."/>
            <person name="Adiconis X."/>
            <person name="Fan L."/>
            <person name="Levin J.Z."/>
            <person name="Mitchell T.K."/>
            <person name="Okubara P.A."/>
            <person name="Farman M.L."/>
            <person name="Kohn L.M."/>
            <person name="Birren B."/>
            <person name="Ma L.-J."/>
            <person name="Dean R.A."/>
        </authorList>
    </citation>
    <scope>NUCLEOTIDE SEQUENCE</scope>
    <source>
        <strain evidence="2">R3-111a-1</strain>
    </source>
</reference>
<dbReference type="HOGENOM" id="CLU_2542699_0_0_1"/>
<evidence type="ECO:0000313" key="3">
    <source>
        <dbReference type="Proteomes" id="UP000006039"/>
    </source>
</evidence>
<evidence type="ECO:0000313" key="1">
    <source>
        <dbReference type="EMBL" id="EJT78067.1"/>
    </source>
</evidence>
<reference evidence="1" key="3">
    <citation type="submission" date="2010-09" db="EMBL/GenBank/DDBJ databases">
        <title>Annotation of Gaeumannomyces graminis var. tritici R3-111a-1.</title>
        <authorList>
            <consortium name="The Broad Institute Genome Sequencing Platform"/>
            <person name="Ma L.-J."/>
            <person name="Dead R."/>
            <person name="Young S.K."/>
            <person name="Zeng Q."/>
            <person name="Gargeya S."/>
            <person name="Fitzgerald M."/>
            <person name="Haas B."/>
            <person name="Abouelleil A."/>
            <person name="Alvarado L."/>
            <person name="Arachchi H.M."/>
            <person name="Berlin A."/>
            <person name="Brown A."/>
            <person name="Chapman S.B."/>
            <person name="Chen Z."/>
            <person name="Dunbar C."/>
            <person name="Freedman E."/>
            <person name="Gearin G."/>
            <person name="Gellesch M."/>
            <person name="Goldberg J."/>
            <person name="Griggs A."/>
            <person name="Gujja S."/>
            <person name="Heiman D."/>
            <person name="Howarth C."/>
            <person name="Larson L."/>
            <person name="Lui A."/>
            <person name="MacDonald P.J.P."/>
            <person name="Mehta T."/>
            <person name="Montmayeur A."/>
            <person name="Murphy C."/>
            <person name="Neiman D."/>
            <person name="Pearson M."/>
            <person name="Priest M."/>
            <person name="Roberts A."/>
            <person name="Saif S."/>
            <person name="Shea T."/>
            <person name="Shenoy N."/>
            <person name="Sisk P."/>
            <person name="Stolte C."/>
            <person name="Sykes S."/>
            <person name="Yandava C."/>
            <person name="Wortman J."/>
            <person name="Nusbaum C."/>
            <person name="Birren B."/>
        </authorList>
    </citation>
    <scope>NUCLEOTIDE SEQUENCE</scope>
    <source>
        <strain evidence="1">R3-111a-1</strain>
    </source>
</reference>
<evidence type="ECO:0000313" key="2">
    <source>
        <dbReference type="EnsemblFungi" id="EJT78067"/>
    </source>
</evidence>